<accession>A0A0V1E319</accession>
<name>A0A0V1E319_TRIPS</name>
<dbReference type="Proteomes" id="UP000054632">
    <property type="component" value="Unassembled WGS sequence"/>
</dbReference>
<sequence>MHAHVRTGEVVSSTAVTRSGGVLVTIVAVGRKPLNTGTIVGKMLRELYTMMQLYSMFRSSIVRCVDFVDLRRL</sequence>
<evidence type="ECO:0000313" key="2">
    <source>
        <dbReference type="Proteomes" id="UP000054632"/>
    </source>
</evidence>
<gene>
    <name evidence="1" type="ORF">T4A_9899</name>
</gene>
<dbReference type="EMBL" id="JYDR01000116">
    <property type="protein sequence ID" value="KRY68238.1"/>
    <property type="molecule type" value="Genomic_DNA"/>
</dbReference>
<dbReference type="AlphaFoldDB" id="A0A0V1E319"/>
<organism evidence="1 2">
    <name type="scientific">Trichinella pseudospiralis</name>
    <name type="common">Parasitic roundworm</name>
    <dbReference type="NCBI Taxonomy" id="6337"/>
    <lineage>
        <taxon>Eukaryota</taxon>
        <taxon>Metazoa</taxon>
        <taxon>Ecdysozoa</taxon>
        <taxon>Nematoda</taxon>
        <taxon>Enoplea</taxon>
        <taxon>Dorylaimia</taxon>
        <taxon>Trichinellida</taxon>
        <taxon>Trichinellidae</taxon>
        <taxon>Trichinella</taxon>
    </lineage>
</organism>
<protein>
    <submittedName>
        <fullName evidence="1">Uncharacterized protein</fullName>
    </submittedName>
</protein>
<comment type="caution">
    <text evidence="1">The sequence shown here is derived from an EMBL/GenBank/DDBJ whole genome shotgun (WGS) entry which is preliminary data.</text>
</comment>
<evidence type="ECO:0000313" key="1">
    <source>
        <dbReference type="EMBL" id="KRY68238.1"/>
    </source>
</evidence>
<reference evidence="1 2" key="1">
    <citation type="submission" date="2015-01" db="EMBL/GenBank/DDBJ databases">
        <title>Evolution of Trichinella species and genotypes.</title>
        <authorList>
            <person name="Korhonen P.K."/>
            <person name="Edoardo P."/>
            <person name="Giuseppe L.R."/>
            <person name="Gasser R.B."/>
        </authorList>
    </citation>
    <scope>NUCLEOTIDE SEQUENCE [LARGE SCALE GENOMIC DNA]</scope>
    <source>
        <strain evidence="1">ISS13</strain>
    </source>
</reference>
<proteinExistence type="predicted"/>